<sequence>MSSSNAISPCFEVTNRLSRMHHFASQEAKVAYTGENHLRRESEKWENVASSL</sequence>
<organism evidence="1 3">
    <name type="scientific">Medicago truncatula</name>
    <name type="common">Barrel medic</name>
    <name type="synonym">Medicago tribuloides</name>
    <dbReference type="NCBI Taxonomy" id="3880"/>
    <lineage>
        <taxon>Eukaryota</taxon>
        <taxon>Viridiplantae</taxon>
        <taxon>Streptophyta</taxon>
        <taxon>Embryophyta</taxon>
        <taxon>Tracheophyta</taxon>
        <taxon>Spermatophyta</taxon>
        <taxon>Magnoliopsida</taxon>
        <taxon>eudicotyledons</taxon>
        <taxon>Gunneridae</taxon>
        <taxon>Pentapetalae</taxon>
        <taxon>rosids</taxon>
        <taxon>fabids</taxon>
        <taxon>Fabales</taxon>
        <taxon>Fabaceae</taxon>
        <taxon>Papilionoideae</taxon>
        <taxon>50 kb inversion clade</taxon>
        <taxon>NPAAA clade</taxon>
        <taxon>Hologalegina</taxon>
        <taxon>IRL clade</taxon>
        <taxon>Trifolieae</taxon>
        <taxon>Medicago</taxon>
    </lineage>
</organism>
<accession>A0A072TJR1</accession>
<dbReference type="Proteomes" id="UP000002051">
    <property type="component" value="Unassembled WGS sequence"/>
</dbReference>
<gene>
    <name evidence="1" type="ORF">MTR_0003s0610</name>
</gene>
<dbReference type="AlphaFoldDB" id="A0A072TJR1"/>
<dbReference type="EMBL" id="KL402728">
    <property type="protein sequence ID" value="KEH17672.1"/>
    <property type="molecule type" value="Genomic_DNA"/>
</dbReference>
<dbReference type="EnsemblPlants" id="KEH17672">
    <property type="protein sequence ID" value="KEH17672"/>
    <property type="gene ID" value="MTR_0003s0610"/>
</dbReference>
<evidence type="ECO:0000313" key="2">
    <source>
        <dbReference type="EnsemblPlants" id="KEH17672"/>
    </source>
</evidence>
<keyword evidence="3" id="KW-1185">Reference proteome</keyword>
<reference evidence="2" key="3">
    <citation type="submission" date="2015-06" db="UniProtKB">
        <authorList>
            <consortium name="EnsemblPlants"/>
        </authorList>
    </citation>
    <scope>IDENTIFICATION</scope>
    <source>
        <strain evidence="2">cv. Jemalong A17</strain>
    </source>
</reference>
<proteinExistence type="predicted"/>
<reference evidence="1 3" key="1">
    <citation type="journal article" date="2011" name="Nature">
        <title>The Medicago genome provides insight into the evolution of rhizobial symbioses.</title>
        <authorList>
            <person name="Young N.D."/>
            <person name="Debelle F."/>
            <person name="Oldroyd G.E."/>
            <person name="Geurts R."/>
            <person name="Cannon S.B."/>
            <person name="Udvardi M.K."/>
            <person name="Benedito V.A."/>
            <person name="Mayer K.F."/>
            <person name="Gouzy J."/>
            <person name="Schoof H."/>
            <person name="Van de Peer Y."/>
            <person name="Proost S."/>
            <person name="Cook D.R."/>
            <person name="Meyers B.C."/>
            <person name="Spannagl M."/>
            <person name="Cheung F."/>
            <person name="De Mita S."/>
            <person name="Krishnakumar V."/>
            <person name="Gundlach H."/>
            <person name="Zhou S."/>
            <person name="Mudge J."/>
            <person name="Bharti A.K."/>
            <person name="Murray J.D."/>
            <person name="Naoumkina M.A."/>
            <person name="Rosen B."/>
            <person name="Silverstein K.A."/>
            <person name="Tang H."/>
            <person name="Rombauts S."/>
            <person name="Zhao P.X."/>
            <person name="Zhou P."/>
            <person name="Barbe V."/>
            <person name="Bardou P."/>
            <person name="Bechner M."/>
            <person name="Bellec A."/>
            <person name="Berger A."/>
            <person name="Berges H."/>
            <person name="Bidwell S."/>
            <person name="Bisseling T."/>
            <person name="Choisne N."/>
            <person name="Couloux A."/>
            <person name="Denny R."/>
            <person name="Deshpande S."/>
            <person name="Dai X."/>
            <person name="Doyle J.J."/>
            <person name="Dudez A.M."/>
            <person name="Farmer A.D."/>
            <person name="Fouteau S."/>
            <person name="Franken C."/>
            <person name="Gibelin C."/>
            <person name="Gish J."/>
            <person name="Goldstein S."/>
            <person name="Gonzalez A.J."/>
            <person name="Green P.J."/>
            <person name="Hallab A."/>
            <person name="Hartog M."/>
            <person name="Hua A."/>
            <person name="Humphray S.J."/>
            <person name="Jeong D.H."/>
            <person name="Jing Y."/>
            <person name="Jocker A."/>
            <person name="Kenton S.M."/>
            <person name="Kim D.J."/>
            <person name="Klee K."/>
            <person name="Lai H."/>
            <person name="Lang C."/>
            <person name="Lin S."/>
            <person name="Macmil S.L."/>
            <person name="Magdelenat G."/>
            <person name="Matthews L."/>
            <person name="McCorrison J."/>
            <person name="Monaghan E.L."/>
            <person name="Mun J.H."/>
            <person name="Najar F.Z."/>
            <person name="Nicholson C."/>
            <person name="Noirot C."/>
            <person name="O'Bleness M."/>
            <person name="Paule C.R."/>
            <person name="Poulain J."/>
            <person name="Prion F."/>
            <person name="Qin B."/>
            <person name="Qu C."/>
            <person name="Retzel E.F."/>
            <person name="Riddle C."/>
            <person name="Sallet E."/>
            <person name="Samain S."/>
            <person name="Samson N."/>
            <person name="Sanders I."/>
            <person name="Saurat O."/>
            <person name="Scarpelli C."/>
            <person name="Schiex T."/>
            <person name="Segurens B."/>
            <person name="Severin A.J."/>
            <person name="Sherrier D.J."/>
            <person name="Shi R."/>
            <person name="Sims S."/>
            <person name="Singer S.R."/>
            <person name="Sinharoy S."/>
            <person name="Sterck L."/>
            <person name="Viollet A."/>
            <person name="Wang B.B."/>
            <person name="Wang K."/>
            <person name="Wang M."/>
            <person name="Wang X."/>
            <person name="Warfsmann J."/>
            <person name="Weissenbach J."/>
            <person name="White D.D."/>
            <person name="White J.D."/>
            <person name="Wiley G.B."/>
            <person name="Wincker P."/>
            <person name="Xing Y."/>
            <person name="Yang L."/>
            <person name="Yao Z."/>
            <person name="Ying F."/>
            <person name="Zhai J."/>
            <person name="Zhou L."/>
            <person name="Zuber A."/>
            <person name="Denarie J."/>
            <person name="Dixon R.A."/>
            <person name="May G.D."/>
            <person name="Schwartz D.C."/>
            <person name="Rogers J."/>
            <person name="Quetier F."/>
            <person name="Town C.D."/>
            <person name="Roe B.A."/>
        </authorList>
    </citation>
    <scope>NUCLEOTIDE SEQUENCE [LARGE SCALE GENOMIC DNA]</scope>
    <source>
        <strain evidence="1">A17</strain>
        <strain evidence="2 3">cv. Jemalong A17</strain>
    </source>
</reference>
<evidence type="ECO:0000313" key="3">
    <source>
        <dbReference type="Proteomes" id="UP000002051"/>
    </source>
</evidence>
<reference evidence="1 3" key="2">
    <citation type="journal article" date="2014" name="BMC Genomics">
        <title>An improved genome release (version Mt4.0) for the model legume Medicago truncatula.</title>
        <authorList>
            <person name="Tang H."/>
            <person name="Krishnakumar V."/>
            <person name="Bidwell S."/>
            <person name="Rosen B."/>
            <person name="Chan A."/>
            <person name="Zhou S."/>
            <person name="Gentzbittel L."/>
            <person name="Childs K.L."/>
            <person name="Yandell M."/>
            <person name="Gundlach H."/>
            <person name="Mayer K.F."/>
            <person name="Schwartz D.C."/>
            <person name="Town C.D."/>
        </authorList>
    </citation>
    <scope>GENOME REANNOTATION</scope>
    <source>
        <strain evidence="1">A17</strain>
        <strain evidence="2 3">cv. Jemalong A17</strain>
    </source>
</reference>
<protein>
    <submittedName>
        <fullName evidence="1 2">Uncharacterized protein</fullName>
    </submittedName>
</protein>
<name>A0A072TJR1_MEDTR</name>
<dbReference type="HOGENOM" id="CLU_3090336_0_0_1"/>
<evidence type="ECO:0000313" key="1">
    <source>
        <dbReference type="EMBL" id="KEH17672.1"/>
    </source>
</evidence>